<organism evidence="2 3">
    <name type="scientific">Treponema brennaborense (strain DSM 12168 / CIP 105900 / DD5/3)</name>
    <dbReference type="NCBI Taxonomy" id="906968"/>
    <lineage>
        <taxon>Bacteria</taxon>
        <taxon>Pseudomonadati</taxon>
        <taxon>Spirochaetota</taxon>
        <taxon>Spirochaetia</taxon>
        <taxon>Spirochaetales</taxon>
        <taxon>Treponemataceae</taxon>
        <taxon>Treponema</taxon>
    </lineage>
</organism>
<keyword evidence="3" id="KW-1185">Reference proteome</keyword>
<dbReference type="STRING" id="906968.Trebr_1106"/>
<dbReference type="EMBL" id="CP002696">
    <property type="protein sequence ID" value="AEE16538.1"/>
    <property type="molecule type" value="Genomic_DNA"/>
</dbReference>
<dbReference type="eggNOG" id="ENOG502ZVPA">
    <property type="taxonomic scope" value="Bacteria"/>
</dbReference>
<protein>
    <recommendedName>
        <fullName evidence="4">DoxX family protein</fullName>
    </recommendedName>
</protein>
<evidence type="ECO:0000313" key="2">
    <source>
        <dbReference type="EMBL" id="AEE16538.1"/>
    </source>
</evidence>
<sequence length="136" mass="14650">MAVSRKLSVGGIVLQIGLALYLIVMGIMGIQTGGNETLNAFKSLVGQNTVLPMIMAICELVAGILLLLNLFNINGFGTFLNLAILVIIVFWCIYIVMYDISAIGNAFKSGNAFMKWLRQFAPDLVILGGLLIVKGI</sequence>
<keyword evidence="1" id="KW-1133">Transmembrane helix</keyword>
<feature type="transmembrane region" description="Helical" evidence="1">
    <location>
        <begin position="78"/>
        <end position="96"/>
    </location>
</feature>
<dbReference type="KEGG" id="tbe:Trebr_1106"/>
<evidence type="ECO:0000313" key="3">
    <source>
        <dbReference type="Proteomes" id="UP000006546"/>
    </source>
</evidence>
<dbReference type="RefSeq" id="WP_013758246.1">
    <property type="nucleotide sequence ID" value="NC_015500.1"/>
</dbReference>
<feature type="transmembrane region" description="Helical" evidence="1">
    <location>
        <begin position="7"/>
        <end position="30"/>
    </location>
</feature>
<evidence type="ECO:0000256" key="1">
    <source>
        <dbReference type="SAM" id="Phobius"/>
    </source>
</evidence>
<feature type="transmembrane region" description="Helical" evidence="1">
    <location>
        <begin position="50"/>
        <end position="71"/>
    </location>
</feature>
<gene>
    <name evidence="2" type="ordered locus">Trebr_1106</name>
</gene>
<reference evidence="3" key="1">
    <citation type="submission" date="2011-04" db="EMBL/GenBank/DDBJ databases">
        <title>The complete genome of Treponema brennaborense DSM 12168.</title>
        <authorList>
            <person name="Lucas S."/>
            <person name="Han J."/>
            <person name="Lapidus A."/>
            <person name="Bruce D."/>
            <person name="Goodwin L."/>
            <person name="Pitluck S."/>
            <person name="Peters L."/>
            <person name="Kyrpides N."/>
            <person name="Mavromatis K."/>
            <person name="Ivanova N."/>
            <person name="Mikhailova N."/>
            <person name="Pagani I."/>
            <person name="Teshima H."/>
            <person name="Detter J.C."/>
            <person name="Tapia R."/>
            <person name="Han C."/>
            <person name="Land M."/>
            <person name="Hauser L."/>
            <person name="Markowitz V."/>
            <person name="Cheng J.-F."/>
            <person name="Hugenholtz P."/>
            <person name="Woyke T."/>
            <person name="Wu D."/>
            <person name="Gronow S."/>
            <person name="Wellnitz S."/>
            <person name="Brambilla E."/>
            <person name="Klenk H.-P."/>
            <person name="Eisen J.A."/>
        </authorList>
    </citation>
    <scope>NUCLEOTIDE SEQUENCE [LARGE SCALE GENOMIC DNA]</scope>
    <source>
        <strain evidence="3">DSM 12168 / CIP 105900 / DD5/3</strain>
    </source>
</reference>
<keyword evidence="1" id="KW-0472">Membrane</keyword>
<keyword evidence="1" id="KW-0812">Transmembrane</keyword>
<proteinExistence type="predicted"/>
<name>F4LKG4_TREBD</name>
<evidence type="ECO:0008006" key="4">
    <source>
        <dbReference type="Google" id="ProtNLM"/>
    </source>
</evidence>
<dbReference type="AlphaFoldDB" id="F4LKG4"/>
<dbReference type="HOGENOM" id="CLU_1874518_0_0_12"/>
<dbReference type="Proteomes" id="UP000006546">
    <property type="component" value="Chromosome"/>
</dbReference>
<accession>F4LKG4</accession>